<dbReference type="Proteomes" id="UP000552864">
    <property type="component" value="Unassembled WGS sequence"/>
</dbReference>
<reference evidence="1 2" key="1">
    <citation type="submission" date="2020-04" db="EMBL/GenBank/DDBJ databases">
        <authorList>
            <person name="Yin C."/>
        </authorList>
    </citation>
    <scope>NUCLEOTIDE SEQUENCE [LARGE SCALE GENOMIC DNA]</scope>
    <source>
        <strain evidence="1 2">Ak56</strain>
    </source>
</reference>
<name>A0A847SSM2_9BACT</name>
<protein>
    <submittedName>
        <fullName evidence="1">DUF1016 domain-containing protein</fullName>
    </submittedName>
</protein>
<gene>
    <name evidence="1" type="ORF">HGH91_20630</name>
</gene>
<proteinExistence type="predicted"/>
<accession>A0A847SSM2</accession>
<dbReference type="EMBL" id="JABAHZ010000005">
    <property type="protein sequence ID" value="NLR81048.1"/>
    <property type="molecule type" value="Genomic_DNA"/>
</dbReference>
<dbReference type="AlphaFoldDB" id="A0A847SSM2"/>
<sequence length="40" mass="4760">MRKSYNDFPIRETLSHKSTWSHYFEILKSDSDLSTPIKNS</sequence>
<organism evidence="1 2">
    <name type="scientific">Chitinophaga eiseniae</name>
    <dbReference type="NCBI Taxonomy" id="634771"/>
    <lineage>
        <taxon>Bacteria</taxon>
        <taxon>Pseudomonadati</taxon>
        <taxon>Bacteroidota</taxon>
        <taxon>Chitinophagia</taxon>
        <taxon>Chitinophagales</taxon>
        <taxon>Chitinophagaceae</taxon>
        <taxon>Chitinophaga</taxon>
    </lineage>
</organism>
<comment type="caution">
    <text evidence="1">The sequence shown here is derived from an EMBL/GenBank/DDBJ whole genome shotgun (WGS) entry which is preliminary data.</text>
</comment>
<evidence type="ECO:0000313" key="2">
    <source>
        <dbReference type="Proteomes" id="UP000552864"/>
    </source>
</evidence>
<keyword evidence="2" id="KW-1185">Reference proteome</keyword>
<evidence type="ECO:0000313" key="1">
    <source>
        <dbReference type="EMBL" id="NLR81048.1"/>
    </source>
</evidence>